<gene>
    <name evidence="2" type="ORF">BDP27DRAFT_1326415</name>
</gene>
<organism evidence="2 3">
    <name type="scientific">Rhodocollybia butyracea</name>
    <dbReference type="NCBI Taxonomy" id="206335"/>
    <lineage>
        <taxon>Eukaryota</taxon>
        <taxon>Fungi</taxon>
        <taxon>Dikarya</taxon>
        <taxon>Basidiomycota</taxon>
        <taxon>Agaricomycotina</taxon>
        <taxon>Agaricomycetes</taxon>
        <taxon>Agaricomycetidae</taxon>
        <taxon>Agaricales</taxon>
        <taxon>Marasmiineae</taxon>
        <taxon>Omphalotaceae</taxon>
        <taxon>Rhodocollybia</taxon>
    </lineage>
</organism>
<sequence length="145" mass="14737">MRFFSTLTAGLASLAATVVSAQTLSFGTPQNSTQVIPGEEVLVSVFQGDTNSQFADVAIALGIALCNGACPGTGPDAGLVDVFYSGPFVTTSVPGSSARFQNFTVTVPSFFEAGQNAQVTAALFTLTGAVGIPVLETIAVVLEIV</sequence>
<evidence type="ECO:0000313" key="3">
    <source>
        <dbReference type="Proteomes" id="UP000772434"/>
    </source>
</evidence>
<dbReference type="Pfam" id="PF19271">
    <property type="entry name" value="Nis1"/>
    <property type="match status" value="1"/>
</dbReference>
<dbReference type="AlphaFoldDB" id="A0A9P5PT58"/>
<dbReference type="InterPro" id="IPR045469">
    <property type="entry name" value="Nis1"/>
</dbReference>
<comment type="caution">
    <text evidence="2">The sequence shown here is derived from an EMBL/GenBank/DDBJ whole genome shotgun (WGS) entry which is preliminary data.</text>
</comment>
<keyword evidence="3" id="KW-1185">Reference proteome</keyword>
<proteinExistence type="predicted"/>
<accession>A0A9P5PT58</accession>
<feature type="signal peptide" evidence="1">
    <location>
        <begin position="1"/>
        <end position="21"/>
    </location>
</feature>
<reference evidence="2" key="1">
    <citation type="submission" date="2020-11" db="EMBL/GenBank/DDBJ databases">
        <authorList>
            <consortium name="DOE Joint Genome Institute"/>
            <person name="Ahrendt S."/>
            <person name="Riley R."/>
            <person name="Andreopoulos W."/>
            <person name="Labutti K."/>
            <person name="Pangilinan J."/>
            <person name="Ruiz-Duenas F.J."/>
            <person name="Barrasa J.M."/>
            <person name="Sanchez-Garcia M."/>
            <person name="Camarero S."/>
            <person name="Miyauchi S."/>
            <person name="Serrano A."/>
            <person name="Linde D."/>
            <person name="Babiker R."/>
            <person name="Drula E."/>
            <person name="Ayuso-Fernandez I."/>
            <person name="Pacheco R."/>
            <person name="Padilla G."/>
            <person name="Ferreira P."/>
            <person name="Barriuso J."/>
            <person name="Kellner H."/>
            <person name="Castanera R."/>
            <person name="Alfaro M."/>
            <person name="Ramirez L."/>
            <person name="Pisabarro A.G."/>
            <person name="Kuo A."/>
            <person name="Tritt A."/>
            <person name="Lipzen A."/>
            <person name="He G."/>
            <person name="Yan M."/>
            <person name="Ng V."/>
            <person name="Cullen D."/>
            <person name="Martin F."/>
            <person name="Rosso M.-N."/>
            <person name="Henrissat B."/>
            <person name="Hibbett D."/>
            <person name="Martinez A.T."/>
            <person name="Grigoriev I.V."/>
        </authorList>
    </citation>
    <scope>NUCLEOTIDE SEQUENCE</scope>
    <source>
        <strain evidence="2">AH 40177</strain>
    </source>
</reference>
<protein>
    <submittedName>
        <fullName evidence="2">Uncharacterized protein</fullName>
    </submittedName>
</protein>
<dbReference type="OrthoDB" id="2841294at2759"/>
<keyword evidence="1" id="KW-0732">Signal</keyword>
<dbReference type="EMBL" id="JADNRY010000056">
    <property type="protein sequence ID" value="KAF9068874.1"/>
    <property type="molecule type" value="Genomic_DNA"/>
</dbReference>
<feature type="chain" id="PRO_5040121505" evidence="1">
    <location>
        <begin position="22"/>
        <end position="145"/>
    </location>
</feature>
<evidence type="ECO:0000256" key="1">
    <source>
        <dbReference type="SAM" id="SignalP"/>
    </source>
</evidence>
<dbReference type="Proteomes" id="UP000772434">
    <property type="component" value="Unassembled WGS sequence"/>
</dbReference>
<evidence type="ECO:0000313" key="2">
    <source>
        <dbReference type="EMBL" id="KAF9068874.1"/>
    </source>
</evidence>
<name>A0A9P5PT58_9AGAR</name>